<protein>
    <recommendedName>
        <fullName evidence="3">Myb/SANT-like DNA-binding domain-containing protein</fullName>
    </recommendedName>
</protein>
<keyword evidence="1" id="KW-0175">Coiled coil</keyword>
<dbReference type="InterPro" id="IPR044822">
    <property type="entry name" value="Myb_DNA-bind_4"/>
</dbReference>
<gene>
    <name evidence="4" type="ORF">JTE90_003339</name>
</gene>
<dbReference type="Pfam" id="PF13837">
    <property type="entry name" value="Myb_DNA-bind_4"/>
    <property type="match status" value="1"/>
</dbReference>
<evidence type="ECO:0000256" key="1">
    <source>
        <dbReference type="SAM" id="Coils"/>
    </source>
</evidence>
<dbReference type="AlphaFoldDB" id="A0AAV6UF02"/>
<feature type="region of interest" description="Disordered" evidence="2">
    <location>
        <begin position="112"/>
        <end position="133"/>
    </location>
</feature>
<organism evidence="4 5">
    <name type="scientific">Oedothorax gibbosus</name>
    <dbReference type="NCBI Taxonomy" id="931172"/>
    <lineage>
        <taxon>Eukaryota</taxon>
        <taxon>Metazoa</taxon>
        <taxon>Ecdysozoa</taxon>
        <taxon>Arthropoda</taxon>
        <taxon>Chelicerata</taxon>
        <taxon>Arachnida</taxon>
        <taxon>Araneae</taxon>
        <taxon>Araneomorphae</taxon>
        <taxon>Entelegynae</taxon>
        <taxon>Araneoidea</taxon>
        <taxon>Linyphiidae</taxon>
        <taxon>Erigoninae</taxon>
        <taxon>Oedothorax</taxon>
    </lineage>
</organism>
<evidence type="ECO:0000313" key="4">
    <source>
        <dbReference type="EMBL" id="KAG8182962.1"/>
    </source>
</evidence>
<proteinExistence type="predicted"/>
<comment type="caution">
    <text evidence="4">The sequence shown here is derived from an EMBL/GenBank/DDBJ whole genome shotgun (WGS) entry which is preliminary data.</text>
</comment>
<dbReference type="EMBL" id="JAFNEN010000439">
    <property type="protein sequence ID" value="KAG8182962.1"/>
    <property type="molecule type" value="Genomic_DNA"/>
</dbReference>
<sequence length="133" mass="15023">MHRDLIKRDCDKSMKQMQDKLKALKKIYKSVKDRNNTSGKGRKDCPFFHELNEILGCRDVSVPKIRIDMGIKKKTGFQPIVVRDAIPDVENIPPENFLNVTIDDGVILLESTPSTSTSSTSTPSIHAQYLHAK</sequence>
<feature type="compositionally biased region" description="Low complexity" evidence="2">
    <location>
        <begin position="112"/>
        <end position="124"/>
    </location>
</feature>
<evidence type="ECO:0000313" key="5">
    <source>
        <dbReference type="Proteomes" id="UP000827092"/>
    </source>
</evidence>
<accession>A0AAV6UF02</accession>
<dbReference type="Proteomes" id="UP000827092">
    <property type="component" value="Unassembled WGS sequence"/>
</dbReference>
<evidence type="ECO:0000259" key="3">
    <source>
        <dbReference type="Pfam" id="PF13837"/>
    </source>
</evidence>
<name>A0AAV6UF02_9ARAC</name>
<feature type="coiled-coil region" evidence="1">
    <location>
        <begin position="7"/>
        <end position="34"/>
    </location>
</feature>
<keyword evidence="5" id="KW-1185">Reference proteome</keyword>
<evidence type="ECO:0000256" key="2">
    <source>
        <dbReference type="SAM" id="MobiDB-lite"/>
    </source>
</evidence>
<reference evidence="4 5" key="1">
    <citation type="journal article" date="2022" name="Nat. Ecol. Evol.">
        <title>A masculinizing supergene underlies an exaggerated male reproductive morph in a spider.</title>
        <authorList>
            <person name="Hendrickx F."/>
            <person name="De Corte Z."/>
            <person name="Sonet G."/>
            <person name="Van Belleghem S.M."/>
            <person name="Kostlbacher S."/>
            <person name="Vangestel C."/>
        </authorList>
    </citation>
    <scope>NUCLEOTIDE SEQUENCE [LARGE SCALE GENOMIC DNA]</scope>
    <source>
        <strain evidence="4">W744_W776</strain>
    </source>
</reference>
<feature type="domain" description="Myb/SANT-like DNA-binding" evidence="3">
    <location>
        <begin position="2"/>
        <end position="54"/>
    </location>
</feature>